<dbReference type="EC" id="3.1.26.-" evidence="4"/>
<dbReference type="PANTHER" id="PTHR34276:SF1">
    <property type="entry name" value="MINI-RIBONUCLEASE 3"/>
    <property type="match status" value="1"/>
</dbReference>
<dbReference type="Proteomes" id="UP000640274">
    <property type="component" value="Unassembled WGS sequence"/>
</dbReference>
<keyword evidence="2 4" id="KW-0255">Endonuclease</keyword>
<gene>
    <name evidence="4" type="primary">mrnC</name>
    <name evidence="6" type="ORF">JFN88_06720</name>
</gene>
<keyword evidence="7" id="KW-1185">Reference proteome</keyword>
<dbReference type="InterPro" id="IPR000999">
    <property type="entry name" value="RNase_III_dom"/>
</dbReference>
<name>A0A934J570_9BACL</name>
<dbReference type="Gene3D" id="1.10.1520.10">
    <property type="entry name" value="Ribonuclease III domain"/>
    <property type="match status" value="1"/>
</dbReference>
<dbReference type="GO" id="GO:0019843">
    <property type="term" value="F:rRNA binding"/>
    <property type="evidence" value="ECO:0007669"/>
    <property type="project" value="UniProtKB-UniRule"/>
</dbReference>
<feature type="domain" description="RNase III" evidence="5">
    <location>
        <begin position="38"/>
        <end position="135"/>
    </location>
</feature>
<evidence type="ECO:0000313" key="6">
    <source>
        <dbReference type="EMBL" id="MBJ6361011.1"/>
    </source>
</evidence>
<keyword evidence="1 4" id="KW-0540">Nuclease</keyword>
<protein>
    <recommendedName>
        <fullName evidence="4">Mini-ribonuclease 3</fullName>
        <shortName evidence="4">Mini-3</shortName>
        <shortName evidence="4">Mini-RNase 3</shortName>
        <ecNumber evidence="4">3.1.26.-</ecNumber>
    </recommendedName>
    <alternativeName>
        <fullName evidence="4">Mini-RNase III</fullName>
        <shortName evidence="4">Mini-III</shortName>
    </alternativeName>
</protein>
<keyword evidence="4" id="KW-0699">rRNA-binding</keyword>
<evidence type="ECO:0000256" key="2">
    <source>
        <dbReference type="ARBA" id="ARBA00022759"/>
    </source>
</evidence>
<dbReference type="GO" id="GO:0006364">
    <property type="term" value="P:rRNA processing"/>
    <property type="evidence" value="ECO:0007669"/>
    <property type="project" value="UniProtKB-UniRule"/>
</dbReference>
<dbReference type="InterPro" id="IPR008226">
    <property type="entry name" value="Mini3_fam"/>
</dbReference>
<evidence type="ECO:0000256" key="3">
    <source>
        <dbReference type="ARBA" id="ARBA00022801"/>
    </source>
</evidence>
<dbReference type="AlphaFoldDB" id="A0A934J570"/>
<keyword evidence="4" id="KW-0694">RNA-binding</keyword>
<dbReference type="HAMAP" id="MF_01468">
    <property type="entry name" value="RNase_Mini_III"/>
    <property type="match status" value="1"/>
</dbReference>
<keyword evidence="4" id="KW-0698">rRNA processing</keyword>
<comment type="cofactor">
    <cofactor evidence="4">
        <name>Mg(2+)</name>
        <dbReference type="ChEBI" id="CHEBI:18420"/>
    </cofactor>
</comment>
<dbReference type="GO" id="GO:0004525">
    <property type="term" value="F:ribonuclease III activity"/>
    <property type="evidence" value="ECO:0007669"/>
    <property type="project" value="InterPro"/>
</dbReference>
<keyword evidence="4" id="KW-0460">Magnesium</keyword>
<comment type="subunit">
    <text evidence="4">Homodimer.</text>
</comment>
<keyword evidence="4" id="KW-0963">Cytoplasm</keyword>
<feature type="active site" evidence="4">
    <location>
        <position position="44"/>
    </location>
</feature>
<dbReference type="RefSeq" id="WP_199018634.1">
    <property type="nucleotide sequence ID" value="NZ_JAELUP010000016.1"/>
</dbReference>
<dbReference type="Pfam" id="PF00636">
    <property type="entry name" value="Ribonuclease_3"/>
    <property type="match status" value="1"/>
</dbReference>
<comment type="similarity">
    <text evidence="4">Belongs to the MrnC RNase family.</text>
</comment>
<comment type="subcellular location">
    <subcellularLocation>
        <location evidence="4">Cytoplasm</location>
    </subcellularLocation>
</comment>
<comment type="caution">
    <text evidence="6">The sequence shown here is derived from an EMBL/GenBank/DDBJ whole genome shotgun (WGS) entry which is preliminary data.</text>
</comment>
<dbReference type="PANTHER" id="PTHR34276">
    <property type="entry name" value="MINI-RIBONUCLEASE 3"/>
    <property type="match status" value="1"/>
</dbReference>
<dbReference type="EMBL" id="JAELUP010000016">
    <property type="protein sequence ID" value="MBJ6361011.1"/>
    <property type="molecule type" value="Genomic_DNA"/>
</dbReference>
<keyword evidence="4" id="KW-0690">Ribosome biogenesis</keyword>
<evidence type="ECO:0000313" key="7">
    <source>
        <dbReference type="Proteomes" id="UP000640274"/>
    </source>
</evidence>
<evidence type="ECO:0000256" key="4">
    <source>
        <dbReference type="HAMAP-Rule" id="MF_01468"/>
    </source>
</evidence>
<dbReference type="GO" id="GO:0005737">
    <property type="term" value="C:cytoplasm"/>
    <property type="evidence" value="ECO:0007669"/>
    <property type="project" value="UniProtKB-SubCell"/>
</dbReference>
<reference evidence="6" key="1">
    <citation type="submission" date="2020-12" db="EMBL/GenBank/DDBJ databases">
        <authorList>
            <person name="Huq M.A."/>
        </authorList>
    </citation>
    <scope>NUCLEOTIDE SEQUENCE</scope>
    <source>
        <strain evidence="6">MAHUQ-46</strain>
    </source>
</reference>
<dbReference type="SUPFAM" id="SSF69065">
    <property type="entry name" value="RNase III domain-like"/>
    <property type="match status" value="1"/>
</dbReference>
<accession>A0A934J570</accession>
<keyword evidence="3 4" id="KW-0378">Hydrolase</keyword>
<sequence>MDNENVRVAGVLAGVEETRAGLWFHSPAKEPNQLSPVVLAYIGDAVFELLIRQYLISQPNHKLHHLHKEAISRVSAKAQCALLQRLMPALTEEEADIVRRGRNAKSGNPPKNADPHDYRQATALECLFGYLYYQQRSERIHELLDIAIQRTSTAAHEEEENT</sequence>
<organism evidence="6 7">
    <name type="scientific">Paenibacillus roseus</name>
    <dbReference type="NCBI Taxonomy" id="2798579"/>
    <lineage>
        <taxon>Bacteria</taxon>
        <taxon>Bacillati</taxon>
        <taxon>Bacillota</taxon>
        <taxon>Bacilli</taxon>
        <taxon>Bacillales</taxon>
        <taxon>Paenibacillaceae</taxon>
        <taxon>Paenibacillus</taxon>
    </lineage>
</organism>
<evidence type="ECO:0000256" key="1">
    <source>
        <dbReference type="ARBA" id="ARBA00022722"/>
    </source>
</evidence>
<proteinExistence type="inferred from homology"/>
<dbReference type="InterPro" id="IPR036389">
    <property type="entry name" value="RNase_III_sf"/>
</dbReference>
<evidence type="ECO:0000259" key="5">
    <source>
        <dbReference type="Pfam" id="PF00636"/>
    </source>
</evidence>
<comment type="function">
    <text evidence="4">Involved in correct processing of both the 5' and 3' ends of 23S rRNA precursor. Processes 30S rRNA precursor transcript even in absence of ribonuclease 3 (Rnc); Rnc processes 30S rRNA into smaller rRNA precursors.</text>
</comment>